<dbReference type="Proteomes" id="UP000253951">
    <property type="component" value="Chromosome"/>
</dbReference>
<dbReference type="KEGG" id="fat:DVK85_07545"/>
<organism evidence="2 3">
    <name type="scientific">Flavobacterium arcticum</name>
    <dbReference type="NCBI Taxonomy" id="1784713"/>
    <lineage>
        <taxon>Bacteria</taxon>
        <taxon>Pseudomonadati</taxon>
        <taxon>Bacteroidota</taxon>
        <taxon>Flavobacteriia</taxon>
        <taxon>Flavobacteriales</taxon>
        <taxon>Flavobacteriaceae</taxon>
        <taxon>Flavobacterium</taxon>
    </lineage>
</organism>
<dbReference type="RefSeq" id="WP_114677860.1">
    <property type="nucleotide sequence ID" value="NZ_CP031188.1"/>
</dbReference>
<dbReference type="AlphaFoldDB" id="A0A345HBZ2"/>
<reference evidence="2 3" key="1">
    <citation type="submission" date="2018-07" db="EMBL/GenBank/DDBJ databases">
        <title>Complete genome sequence of Flavobacterium arcticum type strain SM1502T.</title>
        <authorList>
            <person name="Li Y."/>
            <person name="Li D.-D."/>
        </authorList>
    </citation>
    <scope>NUCLEOTIDE SEQUENCE [LARGE SCALE GENOMIC DNA]</scope>
    <source>
        <strain evidence="2 3">SM1502</strain>
    </source>
</reference>
<keyword evidence="2" id="KW-0449">Lipoprotein</keyword>
<dbReference type="InterPro" id="IPR019850">
    <property type="entry name" value="GldD-like"/>
</dbReference>
<feature type="signal peptide" evidence="1">
    <location>
        <begin position="1"/>
        <end position="23"/>
    </location>
</feature>
<sequence length="192" mass="21758">MKSIKKIAAIAITATFCALFTSCGDSEAIMPKPKAFLRLDYPIEDYVVYEGKCPYSFAFNSQSIIKDKGNCNFTLTYPNMKASIYITYKPVSGDIERLLRDAQKLTYEHVIKADGIQEQPFANELNATYGMFYQVGGNAATNAQFYITDSTDHFLTGSVYFNTRPNYDSLMPAVAYIKEDMKNIMETIKWKK</sequence>
<name>A0A345HBZ2_9FLAO</name>
<dbReference type="OrthoDB" id="679501at2"/>
<proteinExistence type="predicted"/>
<protein>
    <submittedName>
        <fullName evidence="2">Gliding motility lipoprotein GldD</fullName>
    </submittedName>
</protein>
<evidence type="ECO:0000313" key="2">
    <source>
        <dbReference type="EMBL" id="AXG74102.1"/>
    </source>
</evidence>
<keyword evidence="3" id="KW-1185">Reference proteome</keyword>
<accession>A0A345HBZ2</accession>
<gene>
    <name evidence="2" type="primary">gldD</name>
    <name evidence="2" type="ORF">DVK85_07545</name>
</gene>
<dbReference type="EMBL" id="CP031188">
    <property type="protein sequence ID" value="AXG74102.1"/>
    <property type="molecule type" value="Genomic_DNA"/>
</dbReference>
<feature type="chain" id="PRO_5016756603" evidence="1">
    <location>
        <begin position="24"/>
        <end position="192"/>
    </location>
</feature>
<dbReference type="NCBIfam" id="TIGR03512">
    <property type="entry name" value="GldD_lipo"/>
    <property type="match status" value="1"/>
</dbReference>
<dbReference type="PROSITE" id="PS51257">
    <property type="entry name" value="PROKAR_LIPOPROTEIN"/>
    <property type="match status" value="1"/>
</dbReference>
<dbReference type="Pfam" id="PF25593">
    <property type="entry name" value="GldD_lipo"/>
    <property type="match status" value="1"/>
</dbReference>
<keyword evidence="1" id="KW-0732">Signal</keyword>
<evidence type="ECO:0000256" key="1">
    <source>
        <dbReference type="SAM" id="SignalP"/>
    </source>
</evidence>
<evidence type="ECO:0000313" key="3">
    <source>
        <dbReference type="Proteomes" id="UP000253951"/>
    </source>
</evidence>